<feature type="transmembrane region" description="Helical" evidence="2">
    <location>
        <begin position="195"/>
        <end position="216"/>
    </location>
</feature>
<name>E4ZH63_LEPMJ</name>
<organism evidence="4">
    <name type="scientific">Leptosphaeria maculans (strain JN3 / isolate v23.1.3 / race Av1-4-5-6-7-8)</name>
    <name type="common">Blackleg fungus</name>
    <name type="synonym">Phoma lingam</name>
    <dbReference type="NCBI Taxonomy" id="985895"/>
    <lineage>
        <taxon>Eukaryota</taxon>
        <taxon>Fungi</taxon>
        <taxon>Dikarya</taxon>
        <taxon>Ascomycota</taxon>
        <taxon>Pezizomycotina</taxon>
        <taxon>Dothideomycetes</taxon>
        <taxon>Pleosporomycetidae</taxon>
        <taxon>Pleosporales</taxon>
        <taxon>Pleosporineae</taxon>
        <taxon>Leptosphaeriaceae</taxon>
        <taxon>Plenodomus</taxon>
        <taxon>Plenodomus lingam/Leptosphaeria maculans species complex</taxon>
    </lineage>
</organism>
<dbReference type="eggNOG" id="ENOG502REZ6">
    <property type="taxonomic scope" value="Eukaryota"/>
</dbReference>
<dbReference type="EMBL" id="FP929065">
    <property type="protein sequence ID" value="CBX90633.1"/>
    <property type="molecule type" value="Genomic_DNA"/>
</dbReference>
<feature type="transmembrane region" description="Helical" evidence="2">
    <location>
        <begin position="332"/>
        <end position="358"/>
    </location>
</feature>
<evidence type="ECO:0000313" key="4">
    <source>
        <dbReference type="Proteomes" id="UP000002668"/>
    </source>
</evidence>
<reference evidence="4" key="1">
    <citation type="journal article" date="2011" name="Nat. Commun.">
        <title>Effector diversification within compartments of the Leptosphaeria maculans genome affected by Repeat-Induced Point mutations.</title>
        <authorList>
            <person name="Rouxel T."/>
            <person name="Grandaubert J."/>
            <person name="Hane J.K."/>
            <person name="Hoede C."/>
            <person name="van de Wouw A.P."/>
            <person name="Couloux A."/>
            <person name="Dominguez V."/>
            <person name="Anthouard V."/>
            <person name="Bally P."/>
            <person name="Bourras S."/>
            <person name="Cozijnsen A.J."/>
            <person name="Ciuffetti L.M."/>
            <person name="Degrave A."/>
            <person name="Dilmaghani A."/>
            <person name="Duret L."/>
            <person name="Fudal I."/>
            <person name="Goodwin S.B."/>
            <person name="Gout L."/>
            <person name="Glaser N."/>
            <person name="Linglin J."/>
            <person name="Kema G.H.J."/>
            <person name="Lapalu N."/>
            <person name="Lawrence C.B."/>
            <person name="May K."/>
            <person name="Meyer M."/>
            <person name="Ollivier B."/>
            <person name="Poulain J."/>
            <person name="Schoch C.L."/>
            <person name="Simon A."/>
            <person name="Spatafora J.W."/>
            <person name="Stachowiak A."/>
            <person name="Turgeon B.G."/>
            <person name="Tyler B.M."/>
            <person name="Vincent D."/>
            <person name="Weissenbach J."/>
            <person name="Amselem J."/>
            <person name="Quesneville H."/>
            <person name="Oliver R.P."/>
            <person name="Wincker P."/>
            <person name="Balesdent M.-H."/>
            <person name="Howlett B.J."/>
        </authorList>
    </citation>
    <scope>NUCLEOTIDE SEQUENCE [LARGE SCALE GENOMIC DNA]</scope>
    <source>
        <strain evidence="4">JN3 / isolate v23.1.3 / race Av1-4-5-6-7-8</strain>
    </source>
</reference>
<keyword evidence="2" id="KW-1133">Transmembrane helix</keyword>
<evidence type="ECO:0008006" key="5">
    <source>
        <dbReference type="Google" id="ProtNLM"/>
    </source>
</evidence>
<evidence type="ECO:0000256" key="1">
    <source>
        <dbReference type="SAM" id="MobiDB-lite"/>
    </source>
</evidence>
<feature type="compositionally biased region" description="Low complexity" evidence="1">
    <location>
        <begin position="69"/>
        <end position="82"/>
    </location>
</feature>
<dbReference type="AlphaFoldDB" id="E4ZH63"/>
<feature type="transmembrane region" description="Helical" evidence="2">
    <location>
        <begin position="308"/>
        <end position="326"/>
    </location>
</feature>
<feature type="transmembrane region" description="Helical" evidence="2">
    <location>
        <begin position="222"/>
        <end position="241"/>
    </location>
</feature>
<dbReference type="GeneID" id="13285204"/>
<evidence type="ECO:0000313" key="3">
    <source>
        <dbReference type="EMBL" id="CBX90633.1"/>
    </source>
</evidence>
<dbReference type="PANTHER" id="PTHR37992">
    <property type="entry name" value="EXPRESSED PROTEIN"/>
    <property type="match status" value="1"/>
</dbReference>
<sequence length="382" mass="42567">MAGRQNVCWNLIACVSLEARAPVGEGGVRGLVLACMYSRYPDTVLSRRLLFSLRELVGRTVYATTTTTTTTTYNNKPNTTPKHPITMSEPATNGASNGRNLNPFSKRSDFSAQSILLYKITTSASWLLFLVTACYYVFNKPHEGHHPHGRFWQHNYPTPFAQSSIITSIYWIILFILQLFYAYALHTSNTVYVHAAANIGSHFIAHNLLLFAFVHLWVRSHFWLAEFLLLVNFCNLSAAYFRHSTSPRLIHVGAVSGPLAWNFVALYWCGAVAVHTNHAAARIVANVFIWGWAGYGVFFLAAYKDYTMGFALSVLSVSTGVGQFLTKPHILQLQWIFAFSIGGLLFILSLAVGLPGLLGRDPFPRGAIVDEDRERAPLLADE</sequence>
<gene>
    <name evidence="3" type="ORF">LEMA_P056670.1</name>
</gene>
<feature type="transmembrane region" description="Helical" evidence="2">
    <location>
        <begin position="116"/>
        <end position="138"/>
    </location>
</feature>
<dbReference type="VEuPathDB" id="FungiDB:LEMA_P056670.1"/>
<dbReference type="Pfam" id="PF08611">
    <property type="entry name" value="DUF1774"/>
    <property type="match status" value="1"/>
</dbReference>
<dbReference type="OrthoDB" id="3342455at2759"/>
<keyword evidence="2" id="KW-0472">Membrane</keyword>
<dbReference type="HOGENOM" id="CLU_061220_0_0_1"/>
<evidence type="ECO:0000256" key="2">
    <source>
        <dbReference type="SAM" id="Phobius"/>
    </source>
</evidence>
<feature type="transmembrane region" description="Helical" evidence="2">
    <location>
        <begin position="160"/>
        <end position="183"/>
    </location>
</feature>
<dbReference type="InParanoid" id="E4ZH63"/>
<dbReference type="STRING" id="985895.E4ZH63"/>
<protein>
    <recommendedName>
        <fullName evidence="5">DUF1774-domain-containing protein</fullName>
    </recommendedName>
</protein>
<accession>E4ZH63</accession>
<dbReference type="PANTHER" id="PTHR37992:SF1">
    <property type="entry name" value="DUF1774-DOMAIN-CONTAINING PROTEIN"/>
    <property type="match status" value="1"/>
</dbReference>
<keyword evidence="4" id="KW-1185">Reference proteome</keyword>
<feature type="transmembrane region" description="Helical" evidence="2">
    <location>
        <begin position="280"/>
        <end position="301"/>
    </location>
</feature>
<keyword evidence="2" id="KW-0812">Transmembrane</keyword>
<dbReference type="InterPro" id="IPR013920">
    <property type="entry name" value="DUF1774_fun"/>
</dbReference>
<dbReference type="Proteomes" id="UP000002668">
    <property type="component" value="Genome"/>
</dbReference>
<feature type="transmembrane region" description="Helical" evidence="2">
    <location>
        <begin position="253"/>
        <end position="274"/>
    </location>
</feature>
<feature type="region of interest" description="Disordered" evidence="1">
    <location>
        <begin position="69"/>
        <end position="93"/>
    </location>
</feature>
<proteinExistence type="predicted"/>